<gene>
    <name evidence="1" type="ORF">GRG538_LOCUS13990</name>
    <name evidence="2" type="ORF">QYT958_LOCUS24195</name>
</gene>
<dbReference type="EMBL" id="CAJOBR010005092">
    <property type="protein sequence ID" value="CAF4806460.1"/>
    <property type="molecule type" value="Genomic_DNA"/>
</dbReference>
<evidence type="ECO:0008006" key="4">
    <source>
        <dbReference type="Google" id="ProtNLM"/>
    </source>
</evidence>
<name>A0A821PEY6_9BILA</name>
<protein>
    <recommendedName>
        <fullName evidence="4">F-box domain-containing protein</fullName>
    </recommendedName>
</protein>
<dbReference type="EMBL" id="CAJNYT010002103">
    <property type="protein sequence ID" value="CAF3447824.1"/>
    <property type="molecule type" value="Genomic_DNA"/>
</dbReference>
<accession>A0A821PEY6</accession>
<proteinExistence type="predicted"/>
<dbReference type="AlphaFoldDB" id="A0A821PEY6"/>
<reference evidence="2" key="1">
    <citation type="submission" date="2021-02" db="EMBL/GenBank/DDBJ databases">
        <authorList>
            <person name="Nowell W R."/>
        </authorList>
    </citation>
    <scope>NUCLEOTIDE SEQUENCE</scope>
</reference>
<organism evidence="2 3">
    <name type="scientific">Rotaria socialis</name>
    <dbReference type="NCBI Taxonomy" id="392032"/>
    <lineage>
        <taxon>Eukaryota</taxon>
        <taxon>Metazoa</taxon>
        <taxon>Spiralia</taxon>
        <taxon>Gnathifera</taxon>
        <taxon>Rotifera</taxon>
        <taxon>Eurotatoria</taxon>
        <taxon>Bdelloidea</taxon>
        <taxon>Philodinida</taxon>
        <taxon>Philodinidae</taxon>
        <taxon>Rotaria</taxon>
    </lineage>
</organism>
<dbReference type="Proteomes" id="UP000663848">
    <property type="component" value="Unassembled WGS sequence"/>
</dbReference>
<comment type="caution">
    <text evidence="2">The sequence shown here is derived from an EMBL/GenBank/DDBJ whole genome shotgun (WGS) entry which is preliminary data.</text>
</comment>
<evidence type="ECO:0000313" key="3">
    <source>
        <dbReference type="Proteomes" id="UP000663848"/>
    </source>
</evidence>
<evidence type="ECO:0000313" key="2">
    <source>
        <dbReference type="EMBL" id="CAF4806460.1"/>
    </source>
</evidence>
<dbReference type="Proteomes" id="UP000663872">
    <property type="component" value="Unassembled WGS sequence"/>
</dbReference>
<dbReference type="SUPFAM" id="SSF52058">
    <property type="entry name" value="L domain-like"/>
    <property type="match status" value="1"/>
</dbReference>
<evidence type="ECO:0000313" key="1">
    <source>
        <dbReference type="EMBL" id="CAF3447824.1"/>
    </source>
</evidence>
<sequence>MSNVHTLASCLEQLPNELWLLMLTYLTPSDRLLAFGSLNFRLNTILCEAGAGVNDVMARDSCLMYEMSSCIALVNLQHRCEIIDMYSLNNIRSLTMRHIMRHQIIAIDPIYMPNLTVLRLSSPSDTLETCYARLLELILNQNFRSLVSMHLPQAEFFGIYNCTGHSSLQRVTIGACRSSRFSTLIDLLPNLITLEIRHLISWPIRQTITHKKIRYLKFHIDAHSIEMEDTDALKAAAPSLKYIEAMQLTNTLSKCLPLSSYDTTIDDNDF</sequence>